<gene>
    <name evidence="1" type="ORF">AhSzq1_91</name>
</gene>
<reference evidence="1 2" key="1">
    <citation type="submission" date="2017-12" db="EMBL/GenBank/DDBJ databases">
        <title>Genomic characterization of T5-related Aeromonas hydrophila phages AhSzq-1 and AhSzw-1 and proposal to be two new species.</title>
        <authorList>
            <person name="Chen L."/>
            <person name="Yuan S."/>
            <person name="Ma Y."/>
        </authorList>
    </citation>
    <scope>NUCLEOTIDE SEQUENCE [LARGE SCALE GENOMIC DNA]</scope>
    <source>
        <strain evidence="1">Seawater</strain>
    </source>
</reference>
<sequence length="125" mass="14447">MINVEQMLSIGRDCGLITVYEAWSQVQGHWDTFFEYDKFAEQQVVLNYEMFEKGLLELSEDGKTRYKWPEKDETIVDAMNRLGMVYVEPDWDKIENESRLAEGNICGLPCDDIVLDTPEEGDGVL</sequence>
<evidence type="ECO:0000313" key="1">
    <source>
        <dbReference type="EMBL" id="AVR75984.1"/>
    </source>
</evidence>
<organism evidence="1 2">
    <name type="scientific">Aeromonas phage AhSzq-1</name>
    <dbReference type="NCBI Taxonomy" id="2138298"/>
    <lineage>
        <taxon>Viruses</taxon>
        <taxon>Duplodnaviria</taxon>
        <taxon>Heunggongvirae</taxon>
        <taxon>Uroviricota</taxon>
        <taxon>Caudoviricetes</taxon>
        <taxon>Demerecviridae</taxon>
        <taxon>Shenzhenvirus</taxon>
        <taxon>Shenzhenvirus AhSzq1</taxon>
    </lineage>
</organism>
<dbReference type="Proteomes" id="UP000244741">
    <property type="component" value="Segment"/>
</dbReference>
<proteinExistence type="predicted"/>
<accession>A0A2R4ALQ7</accession>
<evidence type="ECO:0000313" key="2">
    <source>
        <dbReference type="Proteomes" id="UP000244741"/>
    </source>
</evidence>
<protein>
    <submittedName>
        <fullName evidence="1">Uncharacterized protein</fullName>
    </submittedName>
</protein>
<dbReference type="EMBL" id="MG676224">
    <property type="protein sequence ID" value="AVR75984.1"/>
    <property type="molecule type" value="Genomic_DNA"/>
</dbReference>
<name>A0A2R4ALQ7_9CAUD</name>
<keyword evidence="2" id="KW-1185">Reference proteome</keyword>